<organism evidence="12 13">
    <name type="scientific">Candidatus Faeciplasma pullistercoris</name>
    <dbReference type="NCBI Taxonomy" id="2840800"/>
    <lineage>
        <taxon>Bacteria</taxon>
        <taxon>Bacillati</taxon>
        <taxon>Bacillota</taxon>
        <taxon>Clostridia</taxon>
        <taxon>Eubacteriales</taxon>
        <taxon>Oscillospiraceae</taxon>
        <taxon>Oscillospiraceae incertae sedis</taxon>
        <taxon>Candidatus Faeciplasma</taxon>
    </lineage>
</organism>
<proteinExistence type="inferred from homology"/>
<keyword evidence="6 10" id="KW-0460">Magnesium</keyword>
<feature type="binding site" evidence="10">
    <location>
        <position position="40"/>
    </location>
    <ligand>
        <name>Mg(2+)</name>
        <dbReference type="ChEBI" id="CHEBI:18420"/>
    </ligand>
</feature>
<dbReference type="AlphaFoldDB" id="A0A9D1GU67"/>
<dbReference type="PANTHER" id="PTHR11067">
    <property type="entry name" value="INOSINE TRIPHOSPHATE PYROPHOSPHATASE/HAM1 PROTEIN"/>
    <property type="match status" value="1"/>
</dbReference>
<comment type="subunit">
    <text evidence="2 10">Homodimer.</text>
</comment>
<evidence type="ECO:0000256" key="10">
    <source>
        <dbReference type="HAMAP-Rule" id="MF_01405"/>
    </source>
</evidence>
<gene>
    <name evidence="12" type="primary">rdgB</name>
    <name evidence="12" type="ORF">IAC39_07425</name>
</gene>
<keyword evidence="3 10" id="KW-0479">Metal-binding</keyword>
<reference evidence="12" key="1">
    <citation type="submission" date="2020-10" db="EMBL/GenBank/DDBJ databases">
        <authorList>
            <person name="Gilroy R."/>
        </authorList>
    </citation>
    <scope>NUCLEOTIDE SEQUENCE</scope>
    <source>
        <strain evidence="12">CHK33-4379</strain>
    </source>
</reference>
<dbReference type="GO" id="GO:0000166">
    <property type="term" value="F:nucleotide binding"/>
    <property type="evidence" value="ECO:0007669"/>
    <property type="project" value="UniProtKB-KW"/>
</dbReference>
<comment type="catalytic activity">
    <reaction evidence="9 10">
        <text>XTP + H2O = XMP + diphosphate + H(+)</text>
        <dbReference type="Rhea" id="RHEA:28610"/>
        <dbReference type="ChEBI" id="CHEBI:15377"/>
        <dbReference type="ChEBI" id="CHEBI:15378"/>
        <dbReference type="ChEBI" id="CHEBI:33019"/>
        <dbReference type="ChEBI" id="CHEBI:57464"/>
        <dbReference type="ChEBI" id="CHEBI:61314"/>
        <dbReference type="EC" id="3.6.1.66"/>
    </reaction>
</comment>
<feature type="binding site" evidence="10">
    <location>
        <position position="69"/>
    </location>
    <ligand>
        <name>Mg(2+)</name>
        <dbReference type="ChEBI" id="CHEBI:18420"/>
    </ligand>
</feature>
<feature type="binding site" evidence="10">
    <location>
        <position position="70"/>
    </location>
    <ligand>
        <name>substrate</name>
    </ligand>
</feature>
<evidence type="ECO:0000256" key="3">
    <source>
        <dbReference type="ARBA" id="ARBA00022723"/>
    </source>
</evidence>
<evidence type="ECO:0000256" key="6">
    <source>
        <dbReference type="ARBA" id="ARBA00022842"/>
    </source>
</evidence>
<evidence type="ECO:0000256" key="2">
    <source>
        <dbReference type="ARBA" id="ARBA00011738"/>
    </source>
</evidence>
<dbReference type="GO" id="GO:0036220">
    <property type="term" value="F:ITP diphosphatase activity"/>
    <property type="evidence" value="ECO:0007669"/>
    <property type="project" value="UniProtKB-UniRule"/>
</dbReference>
<keyword evidence="7 10" id="KW-0546">Nucleotide metabolism</keyword>
<feature type="binding site" evidence="10">
    <location>
        <begin position="152"/>
        <end position="155"/>
    </location>
    <ligand>
        <name>substrate</name>
    </ligand>
</feature>
<dbReference type="GO" id="GO:0009146">
    <property type="term" value="P:purine nucleoside triphosphate catabolic process"/>
    <property type="evidence" value="ECO:0007669"/>
    <property type="project" value="UniProtKB-UniRule"/>
</dbReference>
<feature type="binding site" evidence="10">
    <location>
        <begin position="178"/>
        <end position="179"/>
    </location>
    <ligand>
        <name>substrate</name>
    </ligand>
</feature>
<dbReference type="FunFam" id="3.90.950.10:FF:000001">
    <property type="entry name" value="dITP/XTP pyrophosphatase"/>
    <property type="match status" value="1"/>
</dbReference>
<dbReference type="GO" id="GO:0035870">
    <property type="term" value="F:dITP diphosphatase activity"/>
    <property type="evidence" value="ECO:0007669"/>
    <property type="project" value="UniProtKB-UniRule"/>
</dbReference>
<sequence length="193" mass="21400">MDLILASNNKDKLREVKRILSPYGFEVKSQSEAGVHMEADETGTTFAENSAIKAKALYDILHTPTIADDSGLEVDALGGEPGVYSARYGGPEVDDIERCYLVMEKLKGVPDEKRTARFVCVITYIDESGEMTQFDGKIEGRIGYDRVGDNGFGYDPIFMVGDRSLAEFSDDEKNAVSHRGTALRKLEEFLKNK</sequence>
<comment type="catalytic activity">
    <reaction evidence="10">
        <text>ITP + H2O = IMP + diphosphate + H(+)</text>
        <dbReference type="Rhea" id="RHEA:29399"/>
        <dbReference type="ChEBI" id="CHEBI:15377"/>
        <dbReference type="ChEBI" id="CHEBI:15378"/>
        <dbReference type="ChEBI" id="CHEBI:33019"/>
        <dbReference type="ChEBI" id="CHEBI:58053"/>
        <dbReference type="ChEBI" id="CHEBI:61402"/>
        <dbReference type="EC" id="3.6.1.66"/>
    </reaction>
</comment>
<evidence type="ECO:0000256" key="11">
    <source>
        <dbReference type="RuleBase" id="RU003781"/>
    </source>
</evidence>
<dbReference type="Proteomes" id="UP000824136">
    <property type="component" value="Unassembled WGS sequence"/>
</dbReference>
<evidence type="ECO:0000256" key="1">
    <source>
        <dbReference type="ARBA" id="ARBA00008023"/>
    </source>
</evidence>
<comment type="catalytic activity">
    <reaction evidence="8 10">
        <text>dITP + H2O = dIMP + diphosphate + H(+)</text>
        <dbReference type="Rhea" id="RHEA:28342"/>
        <dbReference type="ChEBI" id="CHEBI:15377"/>
        <dbReference type="ChEBI" id="CHEBI:15378"/>
        <dbReference type="ChEBI" id="CHEBI:33019"/>
        <dbReference type="ChEBI" id="CHEBI:61194"/>
        <dbReference type="ChEBI" id="CHEBI:61382"/>
        <dbReference type="EC" id="3.6.1.66"/>
    </reaction>
</comment>
<evidence type="ECO:0000256" key="5">
    <source>
        <dbReference type="ARBA" id="ARBA00022801"/>
    </source>
</evidence>
<reference evidence="12" key="2">
    <citation type="journal article" date="2021" name="PeerJ">
        <title>Extensive microbial diversity within the chicken gut microbiome revealed by metagenomics and culture.</title>
        <authorList>
            <person name="Gilroy R."/>
            <person name="Ravi A."/>
            <person name="Getino M."/>
            <person name="Pursley I."/>
            <person name="Horton D.L."/>
            <person name="Alikhan N.F."/>
            <person name="Baker D."/>
            <person name="Gharbi K."/>
            <person name="Hall N."/>
            <person name="Watson M."/>
            <person name="Adriaenssens E.M."/>
            <person name="Foster-Nyarko E."/>
            <person name="Jarju S."/>
            <person name="Secka A."/>
            <person name="Antonio M."/>
            <person name="Oren A."/>
            <person name="Chaudhuri R.R."/>
            <person name="La Ragione R."/>
            <person name="Hildebrand F."/>
            <person name="Pallen M.J."/>
        </authorList>
    </citation>
    <scope>NUCLEOTIDE SEQUENCE</scope>
    <source>
        <strain evidence="12">CHK33-4379</strain>
    </source>
</reference>
<dbReference type="Pfam" id="PF01725">
    <property type="entry name" value="Ham1p_like"/>
    <property type="match status" value="1"/>
</dbReference>
<comment type="similarity">
    <text evidence="1 10 11">Belongs to the HAM1 NTPase family.</text>
</comment>
<comment type="cofactor">
    <cofactor evidence="10">
        <name>Mg(2+)</name>
        <dbReference type="ChEBI" id="CHEBI:18420"/>
    </cofactor>
    <text evidence="10">Binds 1 Mg(2+) ion per subunit.</text>
</comment>
<name>A0A9D1GU67_9FIRM</name>
<dbReference type="NCBIfam" id="TIGR00042">
    <property type="entry name" value="RdgB/HAM1 family non-canonical purine NTP pyrophosphatase"/>
    <property type="match status" value="1"/>
</dbReference>
<dbReference type="GO" id="GO:0017111">
    <property type="term" value="F:ribonucleoside triphosphate phosphatase activity"/>
    <property type="evidence" value="ECO:0007669"/>
    <property type="project" value="InterPro"/>
</dbReference>
<dbReference type="CDD" id="cd00515">
    <property type="entry name" value="HAM1"/>
    <property type="match status" value="1"/>
</dbReference>
<keyword evidence="4 10" id="KW-0547">Nucleotide-binding</keyword>
<dbReference type="HAMAP" id="MF_01405">
    <property type="entry name" value="Non_canon_purine_NTPase"/>
    <property type="match status" value="1"/>
</dbReference>
<dbReference type="InterPro" id="IPR029001">
    <property type="entry name" value="ITPase-like_fam"/>
</dbReference>
<comment type="caution">
    <text evidence="12">The sequence shown here is derived from an EMBL/GenBank/DDBJ whole genome shotgun (WGS) entry which is preliminary data.</text>
</comment>
<evidence type="ECO:0000313" key="12">
    <source>
        <dbReference type="EMBL" id="HIT59521.1"/>
    </source>
</evidence>
<dbReference type="InterPro" id="IPR020922">
    <property type="entry name" value="dITP/XTP_pyrophosphatase"/>
</dbReference>
<dbReference type="Gene3D" id="3.90.950.10">
    <property type="match status" value="1"/>
</dbReference>
<dbReference type="GO" id="GO:0009117">
    <property type="term" value="P:nucleotide metabolic process"/>
    <property type="evidence" value="ECO:0007669"/>
    <property type="project" value="UniProtKB-KW"/>
</dbReference>
<evidence type="ECO:0000313" key="13">
    <source>
        <dbReference type="Proteomes" id="UP000824136"/>
    </source>
</evidence>
<accession>A0A9D1GU67</accession>
<feature type="active site" description="Proton acceptor" evidence="10">
    <location>
        <position position="69"/>
    </location>
</feature>
<feature type="binding site" evidence="10">
    <location>
        <position position="173"/>
    </location>
    <ligand>
        <name>substrate</name>
    </ligand>
</feature>
<dbReference type="SUPFAM" id="SSF52972">
    <property type="entry name" value="ITPase-like"/>
    <property type="match status" value="1"/>
</dbReference>
<keyword evidence="5 10" id="KW-0378">Hydrolase</keyword>
<dbReference type="EMBL" id="DVLL01000023">
    <property type="protein sequence ID" value="HIT59521.1"/>
    <property type="molecule type" value="Genomic_DNA"/>
</dbReference>
<comment type="function">
    <text evidence="10">Pyrophosphatase that catalyzes the hydrolysis of nucleoside triphosphates to their monophosphate derivatives, with a high preference for the non-canonical purine nucleotides XTP (xanthosine triphosphate), dITP (deoxyinosine triphosphate) and ITP. Seems to function as a house-cleaning enzyme that removes non-canonical purine nucleotides from the nucleotide pool, thus preventing their incorporation into DNA/RNA and avoiding chromosomal lesions.</text>
</comment>
<evidence type="ECO:0000256" key="8">
    <source>
        <dbReference type="ARBA" id="ARBA00051875"/>
    </source>
</evidence>
<evidence type="ECO:0000256" key="9">
    <source>
        <dbReference type="ARBA" id="ARBA00052017"/>
    </source>
</evidence>
<dbReference type="GO" id="GO:0005829">
    <property type="term" value="C:cytosol"/>
    <property type="evidence" value="ECO:0007669"/>
    <property type="project" value="TreeGrafter"/>
</dbReference>
<dbReference type="EC" id="3.6.1.66" evidence="10"/>
<evidence type="ECO:0000256" key="7">
    <source>
        <dbReference type="ARBA" id="ARBA00023080"/>
    </source>
</evidence>
<evidence type="ECO:0000256" key="4">
    <source>
        <dbReference type="ARBA" id="ARBA00022741"/>
    </source>
</evidence>
<protein>
    <recommendedName>
        <fullName evidence="10">dITP/XTP pyrophosphatase</fullName>
        <ecNumber evidence="10">3.6.1.66</ecNumber>
    </recommendedName>
    <alternativeName>
        <fullName evidence="10">Non-canonical purine NTP pyrophosphatase</fullName>
    </alternativeName>
    <alternativeName>
        <fullName evidence="10">Non-standard purine NTP pyrophosphatase</fullName>
    </alternativeName>
    <alternativeName>
        <fullName evidence="10">Nucleoside-triphosphate diphosphatase</fullName>
    </alternativeName>
    <alternativeName>
        <fullName evidence="10">Nucleoside-triphosphate pyrophosphatase</fullName>
        <shortName evidence="10">NTPase</shortName>
    </alternativeName>
</protein>
<dbReference type="InterPro" id="IPR002637">
    <property type="entry name" value="RdgB/HAM1"/>
</dbReference>
<feature type="binding site" evidence="10">
    <location>
        <begin position="7"/>
        <end position="12"/>
    </location>
    <ligand>
        <name>substrate</name>
    </ligand>
</feature>
<dbReference type="PANTHER" id="PTHR11067:SF9">
    <property type="entry name" value="INOSINE TRIPHOSPHATE PYROPHOSPHATASE"/>
    <property type="match status" value="1"/>
</dbReference>
<dbReference type="GO" id="GO:0036222">
    <property type="term" value="F:XTP diphosphatase activity"/>
    <property type="evidence" value="ECO:0007669"/>
    <property type="project" value="UniProtKB-UniRule"/>
</dbReference>
<dbReference type="GO" id="GO:0046872">
    <property type="term" value="F:metal ion binding"/>
    <property type="evidence" value="ECO:0007669"/>
    <property type="project" value="UniProtKB-KW"/>
</dbReference>